<comment type="caution">
    <text evidence="2">The sequence shown here is derived from an EMBL/GenBank/DDBJ whole genome shotgun (WGS) entry which is preliminary data.</text>
</comment>
<keyword evidence="3" id="KW-1185">Reference proteome</keyword>
<evidence type="ECO:0000313" key="3">
    <source>
        <dbReference type="Proteomes" id="UP000785679"/>
    </source>
</evidence>
<dbReference type="AlphaFoldDB" id="A0A8J8NS54"/>
<reference evidence="2" key="1">
    <citation type="submission" date="2019-06" db="EMBL/GenBank/DDBJ databases">
        <authorList>
            <person name="Zheng W."/>
        </authorList>
    </citation>
    <scope>NUCLEOTIDE SEQUENCE</scope>
    <source>
        <strain evidence="2">QDHG01</strain>
    </source>
</reference>
<dbReference type="Proteomes" id="UP000785679">
    <property type="component" value="Unassembled WGS sequence"/>
</dbReference>
<name>A0A8J8NS54_HALGN</name>
<feature type="transmembrane region" description="Helical" evidence="1">
    <location>
        <begin position="21"/>
        <end position="43"/>
    </location>
</feature>
<gene>
    <name evidence="2" type="ORF">FGO68_gene3965</name>
</gene>
<protein>
    <submittedName>
        <fullName evidence="2">Uncharacterized protein</fullName>
    </submittedName>
</protein>
<dbReference type="EMBL" id="RRYP01007326">
    <property type="protein sequence ID" value="TNV80577.1"/>
    <property type="molecule type" value="Genomic_DNA"/>
</dbReference>
<keyword evidence="1" id="KW-1133">Transmembrane helix</keyword>
<keyword evidence="1" id="KW-0472">Membrane</keyword>
<proteinExistence type="predicted"/>
<keyword evidence="1" id="KW-0812">Transmembrane</keyword>
<organism evidence="2 3">
    <name type="scientific">Halteria grandinella</name>
    <dbReference type="NCBI Taxonomy" id="5974"/>
    <lineage>
        <taxon>Eukaryota</taxon>
        <taxon>Sar</taxon>
        <taxon>Alveolata</taxon>
        <taxon>Ciliophora</taxon>
        <taxon>Intramacronucleata</taxon>
        <taxon>Spirotrichea</taxon>
        <taxon>Stichotrichia</taxon>
        <taxon>Sporadotrichida</taxon>
        <taxon>Halteriidae</taxon>
        <taxon>Halteria</taxon>
    </lineage>
</organism>
<sequence>MQSQAHLQVRNEILSLSIRMFNISFMSFSLALHTFPLGILYHLLTSKPLIIFSCPPFSVFLILCHEINGQTFPHFQKLSGEFILPFNFQFGGFEAFGLDWSSFNRKKRDNVMAADVVKFKFKSSWSIVDHVNQQFNSWRGRGLCVVVNLIMLAGESP</sequence>
<evidence type="ECO:0000313" key="2">
    <source>
        <dbReference type="EMBL" id="TNV80577.1"/>
    </source>
</evidence>
<evidence type="ECO:0000256" key="1">
    <source>
        <dbReference type="SAM" id="Phobius"/>
    </source>
</evidence>
<accession>A0A8J8NS54</accession>